<comment type="caution">
    <text evidence="1">The sequence shown here is derived from an EMBL/GenBank/DDBJ whole genome shotgun (WGS) entry which is preliminary data.</text>
</comment>
<dbReference type="Pfam" id="PF05045">
    <property type="entry name" value="RgpF"/>
    <property type="match status" value="1"/>
</dbReference>
<accession>A0A9D9IFA7</accession>
<evidence type="ECO:0000313" key="2">
    <source>
        <dbReference type="Proteomes" id="UP000823603"/>
    </source>
</evidence>
<evidence type="ECO:0000313" key="1">
    <source>
        <dbReference type="EMBL" id="MBO8471683.1"/>
    </source>
</evidence>
<reference evidence="1" key="2">
    <citation type="journal article" date="2021" name="PeerJ">
        <title>Extensive microbial diversity within the chicken gut microbiome revealed by metagenomics and culture.</title>
        <authorList>
            <person name="Gilroy R."/>
            <person name="Ravi A."/>
            <person name="Getino M."/>
            <person name="Pursley I."/>
            <person name="Horton D.L."/>
            <person name="Alikhan N.F."/>
            <person name="Baker D."/>
            <person name="Gharbi K."/>
            <person name="Hall N."/>
            <person name="Watson M."/>
            <person name="Adriaenssens E.M."/>
            <person name="Foster-Nyarko E."/>
            <person name="Jarju S."/>
            <person name="Secka A."/>
            <person name="Antonio M."/>
            <person name="Oren A."/>
            <person name="Chaudhuri R.R."/>
            <person name="La Ragione R."/>
            <person name="Hildebrand F."/>
            <person name="Pallen M.J."/>
        </authorList>
    </citation>
    <scope>NUCLEOTIDE SEQUENCE</scope>
    <source>
        <strain evidence="1">B2-22910</strain>
    </source>
</reference>
<dbReference type="EMBL" id="JADIMB010000117">
    <property type="protein sequence ID" value="MBO8471683.1"/>
    <property type="molecule type" value="Genomic_DNA"/>
</dbReference>
<dbReference type="AlphaFoldDB" id="A0A9D9IFA7"/>
<gene>
    <name evidence="1" type="ORF">IAB82_07825</name>
</gene>
<proteinExistence type="predicted"/>
<sequence length="302" mass="35794">MKVLVHLHIYYYDQMIYFLYKLSNISGCDWELFITEARHDPEIEKVFCRLGTRVHYIETGNRGYDIWPFIKVMKSVDLDEYDLVMKLHTKNRRNGYEKINGVKLSGYQWRNELVDSLLKNKKHFRWLMDTFRKNDRLGLMCSDWMYKKISKSLPEDATMLDAELGRLGFKINNENFCAGTMFIARAGLYKFLQSDMISEDIFSTEARTGSDGSMAHVYERILSMVPSQYSYTVKTVVTDRRRSCYIRIKEYSQPVMNWLFSIKRIGENRYKYLTVLGVRIRLTGRMKRKSGMQTDKRHSPKG</sequence>
<protein>
    <recommendedName>
        <fullName evidence="3">Rhamnan synthesis protein F</fullName>
    </recommendedName>
</protein>
<reference evidence="1" key="1">
    <citation type="submission" date="2020-10" db="EMBL/GenBank/DDBJ databases">
        <authorList>
            <person name="Gilroy R."/>
        </authorList>
    </citation>
    <scope>NUCLEOTIDE SEQUENCE</scope>
    <source>
        <strain evidence="1">B2-22910</strain>
    </source>
</reference>
<dbReference type="InterPro" id="IPR007739">
    <property type="entry name" value="RgpF"/>
</dbReference>
<evidence type="ECO:0008006" key="3">
    <source>
        <dbReference type="Google" id="ProtNLM"/>
    </source>
</evidence>
<name>A0A9D9IFA7_9BACT</name>
<organism evidence="1 2">
    <name type="scientific">Candidatus Cryptobacteroides faecavium</name>
    <dbReference type="NCBI Taxonomy" id="2840762"/>
    <lineage>
        <taxon>Bacteria</taxon>
        <taxon>Pseudomonadati</taxon>
        <taxon>Bacteroidota</taxon>
        <taxon>Bacteroidia</taxon>
        <taxon>Bacteroidales</taxon>
        <taxon>Candidatus Cryptobacteroides</taxon>
    </lineage>
</organism>
<dbReference type="Proteomes" id="UP000823603">
    <property type="component" value="Unassembled WGS sequence"/>
</dbReference>